<evidence type="ECO:0000259" key="1">
    <source>
        <dbReference type="Pfam" id="PF00561"/>
    </source>
</evidence>
<keyword evidence="2" id="KW-0378">Hydrolase</keyword>
<dbReference type="PANTHER" id="PTHR37946">
    <property type="entry name" value="SLL1969 PROTEIN"/>
    <property type="match status" value="1"/>
</dbReference>
<keyword evidence="3" id="KW-1185">Reference proteome</keyword>
<gene>
    <name evidence="2" type="ORF">RPR59_02555</name>
</gene>
<dbReference type="Gene3D" id="3.40.50.1820">
    <property type="entry name" value="alpha/beta hydrolase"/>
    <property type="match status" value="1"/>
</dbReference>
<evidence type="ECO:0000313" key="3">
    <source>
        <dbReference type="Proteomes" id="UP001302249"/>
    </source>
</evidence>
<name>A0ABZ0BAS0_9SPHN</name>
<dbReference type="RefSeq" id="WP_313916355.1">
    <property type="nucleotide sequence ID" value="NZ_CP135076.1"/>
</dbReference>
<dbReference type="Pfam" id="PF00561">
    <property type="entry name" value="Abhydrolase_1"/>
    <property type="match status" value="1"/>
</dbReference>
<dbReference type="EMBL" id="CP135076">
    <property type="protein sequence ID" value="WNO54160.1"/>
    <property type="molecule type" value="Genomic_DNA"/>
</dbReference>
<organism evidence="2 3">
    <name type="scientific">Stakelama saccharophila</name>
    <dbReference type="NCBI Taxonomy" id="3075605"/>
    <lineage>
        <taxon>Bacteria</taxon>
        <taxon>Pseudomonadati</taxon>
        <taxon>Pseudomonadota</taxon>
        <taxon>Alphaproteobacteria</taxon>
        <taxon>Sphingomonadales</taxon>
        <taxon>Sphingomonadaceae</taxon>
        <taxon>Stakelama</taxon>
    </lineage>
</organism>
<dbReference type="Proteomes" id="UP001302249">
    <property type="component" value="Chromosome"/>
</dbReference>
<accession>A0ABZ0BAS0</accession>
<protein>
    <submittedName>
        <fullName evidence="2">Alpha/beta hydrolase</fullName>
    </submittedName>
</protein>
<dbReference type="PANTHER" id="PTHR37946:SF1">
    <property type="entry name" value="SLL1969 PROTEIN"/>
    <property type="match status" value="1"/>
</dbReference>
<dbReference type="InterPro" id="IPR029058">
    <property type="entry name" value="AB_hydrolase_fold"/>
</dbReference>
<reference evidence="2 3" key="1">
    <citation type="submission" date="2023-09" db="EMBL/GenBank/DDBJ databases">
        <authorList>
            <person name="Rey-Velasco X."/>
        </authorList>
    </citation>
    <scope>NUCLEOTIDE SEQUENCE [LARGE SCALE GENOMIC DNA]</scope>
    <source>
        <strain evidence="2 3">W311</strain>
    </source>
</reference>
<evidence type="ECO:0000313" key="2">
    <source>
        <dbReference type="EMBL" id="WNO54160.1"/>
    </source>
</evidence>
<dbReference type="InterPro" id="IPR000073">
    <property type="entry name" value="AB_hydrolase_1"/>
</dbReference>
<dbReference type="SUPFAM" id="SSF53474">
    <property type="entry name" value="alpha/beta-Hydrolases"/>
    <property type="match status" value="1"/>
</dbReference>
<proteinExistence type="predicted"/>
<sequence length="259" mass="28309">MTPGFPIAQRRIAMLSRVAEEMRLLLRSLLGPTPVVLDALPRGRGGGHCLILPGFMACDTSMLPLRLGLNHMGYRTHRWKQGRNRGVDAGTLERIDTRIRYLRRRHEAPIVLIGWSLGGLIAREYAKLAPEHIRAVVTLGSPLAGDLRQLPVARLYEMIAGHRVDRPPVECSLTAKPPVPTIALCSRRDGVVPFDCARCDGAADHYVEVDCAHLAYPSDPTVMRAIDRAISRFCPDLAATADAATPLHAPLAGADQLLT</sequence>
<feature type="domain" description="AB hydrolase-1" evidence="1">
    <location>
        <begin position="108"/>
        <end position="141"/>
    </location>
</feature>
<dbReference type="GO" id="GO:0016787">
    <property type="term" value="F:hydrolase activity"/>
    <property type="evidence" value="ECO:0007669"/>
    <property type="project" value="UniProtKB-KW"/>
</dbReference>